<evidence type="ECO:0000256" key="1">
    <source>
        <dbReference type="ARBA" id="ARBA00010396"/>
    </source>
</evidence>
<dbReference type="PANTHER" id="PTHR11265">
    <property type="entry name" value="S-ADENOSYL-METHYLTRANSFERASE MRAW"/>
    <property type="match status" value="1"/>
</dbReference>
<organism evidence="6 7">
    <name type="scientific">Novymonas esmeraldas</name>
    <dbReference type="NCBI Taxonomy" id="1808958"/>
    <lineage>
        <taxon>Eukaryota</taxon>
        <taxon>Discoba</taxon>
        <taxon>Euglenozoa</taxon>
        <taxon>Kinetoplastea</taxon>
        <taxon>Metakinetoplastina</taxon>
        <taxon>Trypanosomatida</taxon>
        <taxon>Trypanosomatidae</taxon>
        <taxon>Novymonas</taxon>
    </lineage>
</organism>
<dbReference type="InterPro" id="IPR023397">
    <property type="entry name" value="SAM-dep_MeTrfase_MraW_recog"/>
</dbReference>
<evidence type="ECO:0000256" key="2">
    <source>
        <dbReference type="ARBA" id="ARBA00022603"/>
    </source>
</evidence>
<protein>
    <submittedName>
        <fullName evidence="6">S-adenosyl-methyltransferase mraW-like protein</fullName>
    </submittedName>
</protein>
<keyword evidence="2" id="KW-0489">Methyltransferase</keyword>
<dbReference type="GO" id="GO:0070475">
    <property type="term" value="P:rRNA base methylation"/>
    <property type="evidence" value="ECO:0007669"/>
    <property type="project" value="TreeGrafter"/>
</dbReference>
<dbReference type="AlphaFoldDB" id="A0AAW0ERM5"/>
<comment type="caution">
    <text evidence="6">The sequence shown here is derived from an EMBL/GenBank/DDBJ whole genome shotgun (WGS) entry which is preliminary data.</text>
</comment>
<sequence>MKRIVAPIRWSAMNRVEQPPLMPKQLLQGVCGGLRWLEAKGLAEFLAKRAIEDGFPSSKKQQKALGARPPPLSRLVPRRSRLRKSGLTRPTAAAESRPSSSRAALLTPRSSDAVVPSGTGLATTSSSGLDALVPSVTKQKRLVTYDVLDCTFGSGFHAGVVLENGRPYTRVVAMDCDAEAMASARDIVGEFGADRFRFYARPMSEAKAMFGERSFDAVMIDAGPSLTQLENPERGFLLDDDSDHALDMRYGLAHGLGALAYLNTVPQHALASALASYEMLTPQQSMKLARAIRQRRPFGGARGVLEVVEEAGNDLPEDGWMAQDSRRKASMSWKFMTSLRCIVNHERHELSEAIQNALLLLRADGRLVVFSRLPWEEKLISTTVSQHPHALLSYSETIPVGDVQEHGHSRHTKMWVATRTQSSAYVLKNTHMLTEEAVQESSLRWMGGLFAGQTFGFPANNFTFENRDRKDWAAVHSNSSPLPFDNDDDPRG</sequence>
<dbReference type="CDD" id="cd02440">
    <property type="entry name" value="AdoMet_MTases"/>
    <property type="match status" value="1"/>
</dbReference>
<dbReference type="Gene3D" id="1.10.150.170">
    <property type="entry name" value="Putative methyltransferase TM0872, insert domain"/>
    <property type="match status" value="1"/>
</dbReference>
<proteinExistence type="inferred from homology"/>
<dbReference type="Proteomes" id="UP001430356">
    <property type="component" value="Unassembled WGS sequence"/>
</dbReference>
<evidence type="ECO:0000256" key="4">
    <source>
        <dbReference type="ARBA" id="ARBA00022691"/>
    </source>
</evidence>
<keyword evidence="7" id="KW-1185">Reference proteome</keyword>
<dbReference type="EMBL" id="JAECZO010000067">
    <property type="protein sequence ID" value="KAK7196024.1"/>
    <property type="molecule type" value="Genomic_DNA"/>
</dbReference>
<feature type="region of interest" description="Disordered" evidence="5">
    <location>
        <begin position="57"/>
        <end position="126"/>
    </location>
</feature>
<feature type="compositionally biased region" description="Low complexity" evidence="5">
    <location>
        <begin position="117"/>
        <end position="126"/>
    </location>
</feature>
<gene>
    <name evidence="6" type="ORF">NESM_000535900</name>
</gene>
<evidence type="ECO:0000256" key="3">
    <source>
        <dbReference type="ARBA" id="ARBA00022679"/>
    </source>
</evidence>
<name>A0AAW0ERM5_9TRYP</name>
<keyword evidence="3" id="KW-0808">Transferase</keyword>
<evidence type="ECO:0000313" key="6">
    <source>
        <dbReference type="EMBL" id="KAK7196024.1"/>
    </source>
</evidence>
<dbReference type="InterPro" id="IPR002903">
    <property type="entry name" value="RsmH"/>
</dbReference>
<evidence type="ECO:0000313" key="7">
    <source>
        <dbReference type="Proteomes" id="UP001430356"/>
    </source>
</evidence>
<dbReference type="Gene3D" id="3.40.50.150">
    <property type="entry name" value="Vaccinia Virus protein VP39"/>
    <property type="match status" value="1"/>
</dbReference>
<keyword evidence="4" id="KW-0949">S-adenosyl-L-methionine</keyword>
<evidence type="ECO:0000256" key="5">
    <source>
        <dbReference type="SAM" id="MobiDB-lite"/>
    </source>
</evidence>
<dbReference type="SUPFAM" id="SSF53335">
    <property type="entry name" value="S-adenosyl-L-methionine-dependent methyltransferases"/>
    <property type="match status" value="1"/>
</dbReference>
<dbReference type="Pfam" id="PF01795">
    <property type="entry name" value="Methyltransf_5"/>
    <property type="match status" value="1"/>
</dbReference>
<comment type="similarity">
    <text evidence="1">Belongs to the methyltransferase superfamily. RsmH family.</text>
</comment>
<dbReference type="InterPro" id="IPR029063">
    <property type="entry name" value="SAM-dependent_MTases_sf"/>
</dbReference>
<dbReference type="GO" id="GO:0071424">
    <property type="term" value="F:rRNA (cytosine-N4-)-methyltransferase activity"/>
    <property type="evidence" value="ECO:0007669"/>
    <property type="project" value="TreeGrafter"/>
</dbReference>
<reference evidence="6 7" key="1">
    <citation type="journal article" date="2021" name="MBio">
        <title>A New Model Trypanosomatid, Novymonas esmeraldas: Genomic Perception of Its 'Candidatus Pandoraea novymonadis' Endosymbiont.</title>
        <authorList>
            <person name="Zakharova A."/>
            <person name="Saura A."/>
            <person name="Butenko A."/>
            <person name="Podesvova L."/>
            <person name="Warmusova S."/>
            <person name="Kostygov A.Y."/>
            <person name="Nenarokova A."/>
            <person name="Lukes J."/>
            <person name="Opperdoes F.R."/>
            <person name="Yurchenko V."/>
        </authorList>
    </citation>
    <scope>NUCLEOTIDE SEQUENCE [LARGE SCALE GENOMIC DNA]</scope>
    <source>
        <strain evidence="6 7">E262AT.01</strain>
    </source>
</reference>
<dbReference type="PANTHER" id="PTHR11265:SF0">
    <property type="entry name" value="12S RRNA N4-METHYLCYTIDINE METHYLTRANSFERASE"/>
    <property type="match status" value="1"/>
</dbReference>
<dbReference type="SUPFAM" id="SSF81799">
    <property type="entry name" value="Putative methyltransferase TM0872, insert domain"/>
    <property type="match status" value="1"/>
</dbReference>
<feature type="compositionally biased region" description="Basic residues" evidence="5">
    <location>
        <begin position="76"/>
        <end position="86"/>
    </location>
</feature>
<accession>A0AAW0ERM5</accession>
<feature type="compositionally biased region" description="Low complexity" evidence="5">
    <location>
        <begin position="90"/>
        <end position="107"/>
    </location>
</feature>